<dbReference type="InterPro" id="IPR051979">
    <property type="entry name" value="B-box_zinc_finger"/>
</dbReference>
<dbReference type="CDD" id="cd19821">
    <property type="entry name" value="Bbox1_BBX-like"/>
    <property type="match status" value="2"/>
</dbReference>
<keyword evidence="7" id="KW-0804">Transcription</keyword>
<sequence>MKIQCDVCEKAEATVLCCADEAALCWACDEKVHAANKLAEKHQRVPLLLPSNSTTPSSSHLPTCDICQEKAGYFFCLEDRAILCRHCDVGIHTASPYGSSHQRFLVTGVRVALQHCLANNSNTNINTNDDRSNSSSSNGNSGNPLVSRSSEASIANRKMSGSRLGFDVPEAEGQGLKAEWMWNEVFAKSEEFDLCFGISEPGSSS</sequence>
<comment type="subcellular location">
    <subcellularLocation>
        <location evidence="1">Nucleus</location>
    </subcellularLocation>
</comment>
<gene>
    <name evidence="12" type="ORF">M6B38_112390</name>
</gene>
<accession>A0AAX6DMN2</accession>
<evidence type="ECO:0000256" key="2">
    <source>
        <dbReference type="ARBA" id="ARBA00022723"/>
    </source>
</evidence>
<keyword evidence="4 9" id="KW-0863">Zinc-finger</keyword>
<dbReference type="InterPro" id="IPR000315">
    <property type="entry name" value="Znf_B-box"/>
</dbReference>
<dbReference type="GO" id="GO:0005634">
    <property type="term" value="C:nucleus"/>
    <property type="evidence" value="ECO:0007669"/>
    <property type="project" value="UniProtKB-SubCell"/>
</dbReference>
<dbReference type="InterPro" id="IPR049808">
    <property type="entry name" value="CONSTANS-like_Bbox1"/>
</dbReference>
<dbReference type="PANTHER" id="PTHR31832">
    <property type="entry name" value="B-BOX ZINC FINGER PROTEIN 22"/>
    <property type="match status" value="1"/>
</dbReference>
<evidence type="ECO:0000256" key="1">
    <source>
        <dbReference type="ARBA" id="ARBA00004123"/>
    </source>
</evidence>
<evidence type="ECO:0000313" key="12">
    <source>
        <dbReference type="EMBL" id="KAJ6793023.1"/>
    </source>
</evidence>
<keyword evidence="6" id="KW-0805">Transcription regulation</keyword>
<dbReference type="PROSITE" id="PS50119">
    <property type="entry name" value="ZF_BBOX"/>
    <property type="match status" value="1"/>
</dbReference>
<reference evidence="12" key="2">
    <citation type="submission" date="2023-04" db="EMBL/GenBank/DDBJ databases">
        <authorList>
            <person name="Bruccoleri R.E."/>
            <person name="Oakeley E.J."/>
            <person name="Faust A.-M."/>
            <person name="Dessus-Babus S."/>
            <person name="Altorfer M."/>
            <person name="Burckhardt D."/>
            <person name="Oertli M."/>
            <person name="Naumann U."/>
            <person name="Petersen F."/>
            <person name="Wong J."/>
        </authorList>
    </citation>
    <scope>NUCLEOTIDE SEQUENCE</scope>
    <source>
        <strain evidence="12">GSM-AAB239-AS_SAM_17_03QT</strain>
        <tissue evidence="12">Leaf</tissue>
    </source>
</reference>
<comment type="caution">
    <text evidence="12">The sequence shown here is derived from an EMBL/GenBank/DDBJ whole genome shotgun (WGS) entry which is preliminary data.</text>
</comment>
<keyword evidence="13" id="KW-1185">Reference proteome</keyword>
<dbReference type="Proteomes" id="UP001140949">
    <property type="component" value="Unassembled WGS sequence"/>
</dbReference>
<keyword evidence="2" id="KW-0479">Metal-binding</keyword>
<feature type="compositionally biased region" description="Low complexity" evidence="10">
    <location>
        <begin position="123"/>
        <end position="143"/>
    </location>
</feature>
<feature type="region of interest" description="Disordered" evidence="10">
    <location>
        <begin position="123"/>
        <end position="152"/>
    </location>
</feature>
<proteinExistence type="predicted"/>
<keyword evidence="3" id="KW-0677">Repeat</keyword>
<evidence type="ECO:0000256" key="9">
    <source>
        <dbReference type="PROSITE-ProRule" id="PRU00024"/>
    </source>
</evidence>
<protein>
    <submittedName>
        <fullName evidence="12">B-box zinc finger protein 23</fullName>
    </submittedName>
</protein>
<evidence type="ECO:0000256" key="5">
    <source>
        <dbReference type="ARBA" id="ARBA00022833"/>
    </source>
</evidence>
<evidence type="ECO:0000256" key="3">
    <source>
        <dbReference type="ARBA" id="ARBA00022737"/>
    </source>
</evidence>
<dbReference type="PANTHER" id="PTHR31832:SF63">
    <property type="entry name" value="B-BOX ZINC FINGER PROTEIN 23"/>
    <property type="match status" value="1"/>
</dbReference>
<evidence type="ECO:0000256" key="6">
    <source>
        <dbReference type="ARBA" id="ARBA00023015"/>
    </source>
</evidence>
<dbReference type="EMBL" id="JANAVB010043220">
    <property type="protein sequence ID" value="KAJ6793023.1"/>
    <property type="molecule type" value="Genomic_DNA"/>
</dbReference>
<dbReference type="Gene3D" id="3.30.160.60">
    <property type="entry name" value="Classic Zinc Finger"/>
    <property type="match status" value="1"/>
</dbReference>
<feature type="domain" description="B box-type" evidence="11">
    <location>
        <begin position="1"/>
        <end position="47"/>
    </location>
</feature>
<evidence type="ECO:0000256" key="8">
    <source>
        <dbReference type="ARBA" id="ARBA00023242"/>
    </source>
</evidence>
<evidence type="ECO:0000256" key="4">
    <source>
        <dbReference type="ARBA" id="ARBA00022771"/>
    </source>
</evidence>
<organism evidence="12 13">
    <name type="scientific">Iris pallida</name>
    <name type="common">Sweet iris</name>
    <dbReference type="NCBI Taxonomy" id="29817"/>
    <lineage>
        <taxon>Eukaryota</taxon>
        <taxon>Viridiplantae</taxon>
        <taxon>Streptophyta</taxon>
        <taxon>Embryophyta</taxon>
        <taxon>Tracheophyta</taxon>
        <taxon>Spermatophyta</taxon>
        <taxon>Magnoliopsida</taxon>
        <taxon>Liliopsida</taxon>
        <taxon>Asparagales</taxon>
        <taxon>Iridaceae</taxon>
        <taxon>Iridoideae</taxon>
        <taxon>Irideae</taxon>
        <taxon>Iris</taxon>
    </lineage>
</organism>
<dbReference type="GO" id="GO:0009640">
    <property type="term" value="P:photomorphogenesis"/>
    <property type="evidence" value="ECO:0007669"/>
    <property type="project" value="TreeGrafter"/>
</dbReference>
<keyword evidence="8" id="KW-0539">Nucleus</keyword>
<reference evidence="12" key="1">
    <citation type="journal article" date="2023" name="GigaByte">
        <title>Genome assembly of the bearded iris, Iris pallida Lam.</title>
        <authorList>
            <person name="Bruccoleri R.E."/>
            <person name="Oakeley E.J."/>
            <person name="Faust A.M.E."/>
            <person name="Altorfer M."/>
            <person name="Dessus-Babus S."/>
            <person name="Burckhardt D."/>
            <person name="Oertli M."/>
            <person name="Naumann U."/>
            <person name="Petersen F."/>
            <person name="Wong J."/>
        </authorList>
    </citation>
    <scope>NUCLEOTIDE SEQUENCE</scope>
    <source>
        <strain evidence="12">GSM-AAB239-AS_SAM_17_03QT</strain>
    </source>
</reference>
<name>A0AAX6DMN2_IRIPA</name>
<evidence type="ECO:0000313" key="13">
    <source>
        <dbReference type="Proteomes" id="UP001140949"/>
    </source>
</evidence>
<dbReference type="SMART" id="SM00336">
    <property type="entry name" value="BBOX"/>
    <property type="match status" value="2"/>
</dbReference>
<evidence type="ECO:0000256" key="7">
    <source>
        <dbReference type="ARBA" id="ARBA00023163"/>
    </source>
</evidence>
<evidence type="ECO:0000259" key="11">
    <source>
        <dbReference type="PROSITE" id="PS50119"/>
    </source>
</evidence>
<keyword evidence="5" id="KW-0862">Zinc</keyword>
<evidence type="ECO:0000256" key="10">
    <source>
        <dbReference type="SAM" id="MobiDB-lite"/>
    </source>
</evidence>
<dbReference type="GO" id="GO:0008270">
    <property type="term" value="F:zinc ion binding"/>
    <property type="evidence" value="ECO:0007669"/>
    <property type="project" value="UniProtKB-KW"/>
</dbReference>
<dbReference type="FunFam" id="3.30.160.60:FF:000589">
    <property type="entry name" value="B-box zinc finger protein 22"/>
    <property type="match status" value="1"/>
</dbReference>
<dbReference type="GO" id="GO:0006355">
    <property type="term" value="P:regulation of DNA-templated transcription"/>
    <property type="evidence" value="ECO:0007669"/>
    <property type="project" value="TreeGrafter"/>
</dbReference>
<dbReference type="AlphaFoldDB" id="A0AAX6DMN2"/>
<dbReference type="Pfam" id="PF00643">
    <property type="entry name" value="zf-B_box"/>
    <property type="match status" value="2"/>
</dbReference>